<dbReference type="AlphaFoldDB" id="A0A1H9REY2"/>
<organism evidence="1 2">
    <name type="scientific">Pedobacter rhizosphaerae</name>
    <dbReference type="NCBI Taxonomy" id="390241"/>
    <lineage>
        <taxon>Bacteria</taxon>
        <taxon>Pseudomonadati</taxon>
        <taxon>Bacteroidota</taxon>
        <taxon>Sphingobacteriia</taxon>
        <taxon>Sphingobacteriales</taxon>
        <taxon>Sphingobacteriaceae</taxon>
        <taxon>Pedobacter</taxon>
    </lineage>
</organism>
<gene>
    <name evidence="1" type="ORF">SAMN04488023_11479</name>
</gene>
<proteinExistence type="predicted"/>
<evidence type="ECO:0008006" key="3">
    <source>
        <dbReference type="Google" id="ProtNLM"/>
    </source>
</evidence>
<dbReference type="RefSeq" id="WP_090884905.1">
    <property type="nucleotide sequence ID" value="NZ_FOGG01000014.1"/>
</dbReference>
<dbReference type="EMBL" id="FOGG01000014">
    <property type="protein sequence ID" value="SER71115.1"/>
    <property type="molecule type" value="Genomic_DNA"/>
</dbReference>
<dbReference type="OrthoDB" id="526037at2"/>
<evidence type="ECO:0000313" key="1">
    <source>
        <dbReference type="EMBL" id="SER71115.1"/>
    </source>
</evidence>
<evidence type="ECO:0000313" key="2">
    <source>
        <dbReference type="Proteomes" id="UP000199572"/>
    </source>
</evidence>
<protein>
    <recommendedName>
        <fullName evidence="3">Phosphotransferase enzyme family protein</fullName>
    </recommendedName>
</protein>
<accession>A0A1H9REY2</accession>
<dbReference type="STRING" id="390241.SAMN04488023_11479"/>
<name>A0A1H9REY2_9SPHI</name>
<keyword evidence="2" id="KW-1185">Reference proteome</keyword>
<dbReference type="Proteomes" id="UP000199572">
    <property type="component" value="Unassembled WGS sequence"/>
</dbReference>
<sequence length="117" mass="13604">MELSLDENILKAYNLKKEHLKISQVGSGLINRTYLIFSIPENKRYILQNINSGVFQSPQLIADNLRLISDYLILKHPEYLFLKPVKPIAAEELMHIDGEYWRMLPFVANMVSRKTSL</sequence>
<reference evidence="2" key="1">
    <citation type="submission" date="2016-10" db="EMBL/GenBank/DDBJ databases">
        <authorList>
            <person name="Varghese N."/>
            <person name="Submissions S."/>
        </authorList>
    </citation>
    <scope>NUCLEOTIDE SEQUENCE [LARGE SCALE GENOMIC DNA]</scope>
    <source>
        <strain evidence="2">DSM 18610</strain>
    </source>
</reference>